<feature type="transmembrane region" description="Helical" evidence="1">
    <location>
        <begin position="6"/>
        <end position="30"/>
    </location>
</feature>
<accession>G8B1N6</accession>
<keyword evidence="1" id="KW-0472">Membrane</keyword>
<keyword evidence="1" id="KW-0812">Transmembrane</keyword>
<dbReference type="EMBL" id="HE578216">
    <property type="protein sequence ID" value="CCD17800.1"/>
    <property type="molecule type" value="Genomic_DNA"/>
</dbReference>
<keyword evidence="1" id="KW-1133">Transmembrane helix</keyword>
<reference evidence="2" key="2">
    <citation type="submission" date="2011-11" db="EMBL/GenBank/DDBJ databases">
        <title>Unique features of odorant binding proteins revealed by genome annotation and comparative analyses of the parasitoid wasp Nasonia vitripennis.</title>
        <authorList>
            <person name="Zhou J.J."/>
            <person name="Vieira F.G."/>
            <person name="Foret S."/>
            <person name="He X.L."/>
            <person name="Rozas J."/>
            <person name="Field L.M."/>
        </authorList>
    </citation>
    <scope>NUCLEOTIDE SEQUENCE</scope>
    <source>
        <strain evidence="2">AsmCX</strain>
    </source>
</reference>
<evidence type="ECO:0000256" key="1">
    <source>
        <dbReference type="SAM" id="Phobius"/>
    </source>
</evidence>
<sequence length="133" mass="15194">MKSYILPIAICFAVIDMIFIRVLQCSFLPLEKMNKRHAYIVTGYTIVTDVELLRELMLRNDSKDEKAIDLENKFTCAVACFSDAKINVSREEIKSDLMNTLDTCHQKDEGDNCNLLECVKVLIPPFKALLIFA</sequence>
<proteinExistence type="predicted"/>
<dbReference type="AlphaFoldDB" id="G8B1N6"/>
<gene>
    <name evidence="2" type="primary">OBP31</name>
</gene>
<organism evidence="2">
    <name type="scientific">Nasonia vitripennis</name>
    <name type="common">Parasitic wasp</name>
    <dbReference type="NCBI Taxonomy" id="7425"/>
    <lineage>
        <taxon>Eukaryota</taxon>
        <taxon>Metazoa</taxon>
        <taxon>Ecdysozoa</taxon>
        <taxon>Arthropoda</taxon>
        <taxon>Hexapoda</taxon>
        <taxon>Insecta</taxon>
        <taxon>Pterygota</taxon>
        <taxon>Neoptera</taxon>
        <taxon>Endopterygota</taxon>
        <taxon>Hymenoptera</taxon>
        <taxon>Apocrita</taxon>
        <taxon>Proctotrupomorpha</taxon>
        <taxon>Chalcidoidea</taxon>
        <taxon>Pteromalidae</taxon>
        <taxon>Pteromalinae</taxon>
        <taxon>Nasonia</taxon>
    </lineage>
</organism>
<name>G8B1N6_NASVI</name>
<evidence type="ECO:0000313" key="2">
    <source>
        <dbReference type="EMBL" id="CCD17800.1"/>
    </source>
</evidence>
<protein>
    <submittedName>
        <fullName evidence="2">Putative odorant binding protein 31</fullName>
    </submittedName>
</protein>
<reference evidence="2" key="1">
    <citation type="submission" date="2011-08" db="EMBL/GenBank/DDBJ databases">
        <authorList>
            <person name="Zhou J."/>
        </authorList>
    </citation>
    <scope>NUCLEOTIDE SEQUENCE</scope>
    <source>
        <strain evidence="2">AsmCX</strain>
    </source>
</reference>